<protein>
    <submittedName>
        <fullName evidence="2">Uncharacterized protein</fullName>
    </submittedName>
</protein>
<evidence type="ECO:0000313" key="3">
    <source>
        <dbReference type="Proteomes" id="UP001219525"/>
    </source>
</evidence>
<proteinExistence type="predicted"/>
<feature type="compositionally biased region" description="Basic residues" evidence="1">
    <location>
        <begin position="1"/>
        <end position="12"/>
    </location>
</feature>
<feature type="compositionally biased region" description="Basic and acidic residues" evidence="1">
    <location>
        <begin position="32"/>
        <end position="45"/>
    </location>
</feature>
<keyword evidence="3" id="KW-1185">Reference proteome</keyword>
<accession>A0AAD6YFJ1</accession>
<feature type="region of interest" description="Disordered" evidence="1">
    <location>
        <begin position="1"/>
        <end position="48"/>
    </location>
</feature>
<feature type="compositionally biased region" description="Polar residues" evidence="1">
    <location>
        <begin position="109"/>
        <end position="118"/>
    </location>
</feature>
<evidence type="ECO:0000313" key="2">
    <source>
        <dbReference type="EMBL" id="KAJ7217133.1"/>
    </source>
</evidence>
<dbReference type="AlphaFoldDB" id="A0AAD6YFJ1"/>
<organism evidence="2 3">
    <name type="scientific">Mycena pura</name>
    <dbReference type="NCBI Taxonomy" id="153505"/>
    <lineage>
        <taxon>Eukaryota</taxon>
        <taxon>Fungi</taxon>
        <taxon>Dikarya</taxon>
        <taxon>Basidiomycota</taxon>
        <taxon>Agaricomycotina</taxon>
        <taxon>Agaricomycetes</taxon>
        <taxon>Agaricomycetidae</taxon>
        <taxon>Agaricales</taxon>
        <taxon>Marasmiineae</taxon>
        <taxon>Mycenaceae</taxon>
        <taxon>Mycena</taxon>
    </lineage>
</organism>
<dbReference type="Proteomes" id="UP001219525">
    <property type="component" value="Unassembled WGS sequence"/>
</dbReference>
<comment type="caution">
    <text evidence="2">The sequence shown here is derived from an EMBL/GenBank/DDBJ whole genome shotgun (WGS) entry which is preliminary data.</text>
</comment>
<dbReference type="EMBL" id="JARJCW010000014">
    <property type="protein sequence ID" value="KAJ7217133.1"/>
    <property type="molecule type" value="Genomic_DNA"/>
</dbReference>
<name>A0AAD6YFJ1_9AGAR</name>
<reference evidence="2" key="1">
    <citation type="submission" date="2023-03" db="EMBL/GenBank/DDBJ databases">
        <title>Massive genome expansion in bonnet fungi (Mycena s.s.) driven by repeated elements and novel gene families across ecological guilds.</title>
        <authorList>
            <consortium name="Lawrence Berkeley National Laboratory"/>
            <person name="Harder C.B."/>
            <person name="Miyauchi S."/>
            <person name="Viragh M."/>
            <person name="Kuo A."/>
            <person name="Thoen E."/>
            <person name="Andreopoulos B."/>
            <person name="Lu D."/>
            <person name="Skrede I."/>
            <person name="Drula E."/>
            <person name="Henrissat B."/>
            <person name="Morin E."/>
            <person name="Kohler A."/>
            <person name="Barry K."/>
            <person name="LaButti K."/>
            <person name="Morin E."/>
            <person name="Salamov A."/>
            <person name="Lipzen A."/>
            <person name="Mereny Z."/>
            <person name="Hegedus B."/>
            <person name="Baldrian P."/>
            <person name="Stursova M."/>
            <person name="Weitz H."/>
            <person name="Taylor A."/>
            <person name="Grigoriev I.V."/>
            <person name="Nagy L.G."/>
            <person name="Martin F."/>
            <person name="Kauserud H."/>
        </authorList>
    </citation>
    <scope>NUCLEOTIDE SEQUENCE</scope>
    <source>
        <strain evidence="2">9144</strain>
    </source>
</reference>
<feature type="region of interest" description="Disordered" evidence="1">
    <location>
        <begin position="70"/>
        <end position="153"/>
    </location>
</feature>
<sequence length="382" mass="41907">MTSRRSARLKAAKQKEKNKTQVSEPSSSASERATKPSKEHFDSTRSKRCLISDYRGLDSFFLFLSPRRSSLPTPALLEPVLDRKGKRRAAPEPSSDEESAGPSTKRARTTSYSSNLQKSRPGKVADTSKEVHFDDADDDDDEEKAKNRKRFPAAQLRWDTSNEDIRPRVPAAVAAYSERSAVSSELTKERSLAQALAGPSESTPPKAGVTEMGIYPTTRKYVAALLAEETHGRRSKSTDLVDFLFGSLFDIDGAADILKELLALSILSVEKATIPGKPKQPTKSLHEDACKEALSQAKEAVKSSKLSPADPYLWNWNVETQATETSVALFLNVVAITAHSASLRSGKVQKALPPGLRFVTLPDPHQPVPLSRQPGSQFFFDI</sequence>
<evidence type="ECO:0000256" key="1">
    <source>
        <dbReference type="SAM" id="MobiDB-lite"/>
    </source>
</evidence>
<gene>
    <name evidence="2" type="ORF">GGX14DRAFT_561652</name>
</gene>
<feature type="compositionally biased region" description="Polar residues" evidence="1">
    <location>
        <begin position="20"/>
        <end position="31"/>
    </location>
</feature>